<evidence type="ECO:0000256" key="4">
    <source>
        <dbReference type="ARBA" id="ARBA00022989"/>
    </source>
</evidence>
<dbReference type="InterPro" id="IPR050911">
    <property type="entry name" value="DRAM/TMEM150_Autophagy_Mod"/>
</dbReference>
<feature type="transmembrane region" description="Helical" evidence="6">
    <location>
        <begin position="91"/>
        <end position="113"/>
    </location>
</feature>
<keyword evidence="9" id="KW-1185">Reference proteome</keyword>
<reference evidence="8 9" key="1">
    <citation type="journal article" date="2015" name="Nat. Commun.">
        <title>Lucilia cuprina genome unlocks parasitic fly biology to underpin future interventions.</title>
        <authorList>
            <person name="Anstead C.A."/>
            <person name="Korhonen P.K."/>
            <person name="Young N.D."/>
            <person name="Hall R.S."/>
            <person name="Jex A.R."/>
            <person name="Murali S.C."/>
            <person name="Hughes D.S."/>
            <person name="Lee S.F."/>
            <person name="Perry T."/>
            <person name="Stroehlein A.J."/>
            <person name="Ansell B.R."/>
            <person name="Breugelmans B."/>
            <person name="Hofmann A."/>
            <person name="Qu J."/>
            <person name="Dugan S."/>
            <person name="Lee S.L."/>
            <person name="Chao H."/>
            <person name="Dinh H."/>
            <person name="Han Y."/>
            <person name="Doddapaneni H.V."/>
            <person name="Worley K.C."/>
            <person name="Muzny D.M."/>
            <person name="Ioannidis P."/>
            <person name="Waterhouse R.M."/>
            <person name="Zdobnov E.M."/>
            <person name="James P.J."/>
            <person name="Bagnall N.H."/>
            <person name="Kotze A.C."/>
            <person name="Gibbs R.A."/>
            <person name="Richards S."/>
            <person name="Batterham P."/>
            <person name="Gasser R.B."/>
        </authorList>
    </citation>
    <scope>NUCLEOTIDE SEQUENCE [LARGE SCALE GENOMIC DNA]</scope>
    <source>
        <strain evidence="8 9">LS</strain>
        <tissue evidence="8">Full body</tissue>
    </source>
</reference>
<feature type="transmembrane region" description="Helical" evidence="6">
    <location>
        <begin position="199"/>
        <end position="221"/>
    </location>
</feature>
<feature type="transmembrane region" description="Helical" evidence="6">
    <location>
        <begin position="119"/>
        <end position="137"/>
    </location>
</feature>
<dbReference type="InterPro" id="IPR019402">
    <property type="entry name" value="CWH43_N"/>
</dbReference>
<evidence type="ECO:0000256" key="6">
    <source>
        <dbReference type="SAM" id="Phobius"/>
    </source>
</evidence>
<keyword evidence="5 6" id="KW-0472">Membrane</keyword>
<dbReference type="GO" id="GO:0012505">
    <property type="term" value="C:endomembrane system"/>
    <property type="evidence" value="ECO:0007669"/>
    <property type="project" value="UniProtKB-SubCell"/>
</dbReference>
<evidence type="ECO:0000256" key="3">
    <source>
        <dbReference type="ARBA" id="ARBA00022692"/>
    </source>
</evidence>
<evidence type="ECO:0000256" key="5">
    <source>
        <dbReference type="ARBA" id="ARBA00023136"/>
    </source>
</evidence>
<sequence>MSKVYLIPVAVFLIFQVTFIGTYIAAVLQGHVVPTVPYISDAATYSPESCVFGQLINIGSVLLGITIYIRYRQILQLFEHHSDLGNNLLRYNRLAVWFGLASCLGISVVGNFQETNVRIVHFIGAFCCFGFGTLYFWMQALISYMVYPIAGTKRYAHIRLGMAVCCTILFILLAVTGVMSHILFKGLNPRKWYPSDGGWYFHVISSVSEWIIATVFSFYILTFTDEFRDVDIDHPQLRLISYSLTLQ</sequence>
<dbReference type="Pfam" id="PF10277">
    <property type="entry name" value="Frag1"/>
    <property type="match status" value="1"/>
</dbReference>
<organism evidence="8 9">
    <name type="scientific">Lucilia cuprina</name>
    <name type="common">Green bottle fly</name>
    <name type="synonym">Australian sheep blowfly</name>
    <dbReference type="NCBI Taxonomy" id="7375"/>
    <lineage>
        <taxon>Eukaryota</taxon>
        <taxon>Metazoa</taxon>
        <taxon>Ecdysozoa</taxon>
        <taxon>Arthropoda</taxon>
        <taxon>Hexapoda</taxon>
        <taxon>Insecta</taxon>
        <taxon>Pterygota</taxon>
        <taxon>Neoptera</taxon>
        <taxon>Endopterygota</taxon>
        <taxon>Diptera</taxon>
        <taxon>Brachycera</taxon>
        <taxon>Muscomorpha</taxon>
        <taxon>Oestroidea</taxon>
        <taxon>Calliphoridae</taxon>
        <taxon>Luciliinae</taxon>
        <taxon>Lucilia</taxon>
    </lineage>
</organism>
<comment type="subcellular location">
    <subcellularLocation>
        <location evidence="1">Endomembrane system</location>
        <topology evidence="1">Multi-pass membrane protein</topology>
    </subcellularLocation>
</comment>
<evidence type="ECO:0000256" key="2">
    <source>
        <dbReference type="ARBA" id="ARBA00006565"/>
    </source>
</evidence>
<comment type="caution">
    <text evidence="8">The sequence shown here is derived from an EMBL/GenBank/DDBJ whole genome shotgun (WGS) entry which is preliminary data.</text>
</comment>
<dbReference type="EMBL" id="JRES01000438">
    <property type="protein sequence ID" value="KNC31246.1"/>
    <property type="molecule type" value="Genomic_DNA"/>
</dbReference>
<feature type="transmembrane region" description="Helical" evidence="6">
    <location>
        <begin position="7"/>
        <end position="31"/>
    </location>
</feature>
<evidence type="ECO:0000313" key="8">
    <source>
        <dbReference type="EMBL" id="KNC31246.1"/>
    </source>
</evidence>
<comment type="similarity">
    <text evidence="2">Belongs to the DRAM/TMEM150 family.</text>
</comment>
<dbReference type="AlphaFoldDB" id="A0A0L0CG69"/>
<gene>
    <name evidence="8" type="ORF">FF38_14427</name>
</gene>
<protein>
    <recommendedName>
        <fullName evidence="7">CWH43-like N-terminal domain-containing protein</fullName>
    </recommendedName>
</protein>
<keyword evidence="3 6" id="KW-0812">Transmembrane</keyword>
<feature type="transmembrane region" description="Helical" evidence="6">
    <location>
        <begin position="158"/>
        <end position="179"/>
    </location>
</feature>
<proteinExistence type="inferred from homology"/>
<keyword evidence="4 6" id="KW-1133">Transmembrane helix</keyword>
<dbReference type="STRING" id="7375.A0A0L0CG69"/>
<feature type="transmembrane region" description="Helical" evidence="6">
    <location>
        <begin position="51"/>
        <end position="71"/>
    </location>
</feature>
<dbReference type="OMA" id="QNRLALW"/>
<evidence type="ECO:0000313" key="9">
    <source>
        <dbReference type="Proteomes" id="UP000037069"/>
    </source>
</evidence>
<evidence type="ECO:0000259" key="7">
    <source>
        <dbReference type="Pfam" id="PF10277"/>
    </source>
</evidence>
<feature type="domain" description="CWH43-like N-terminal" evidence="7">
    <location>
        <begin position="4"/>
        <end position="229"/>
    </location>
</feature>
<evidence type="ECO:0000256" key="1">
    <source>
        <dbReference type="ARBA" id="ARBA00004127"/>
    </source>
</evidence>
<dbReference type="PANTHER" id="PTHR21324">
    <property type="entry name" value="FASTING-INDUCIBLE INTEGRAL MEMBRANE PROTEIN TM6P1-RELATED"/>
    <property type="match status" value="1"/>
</dbReference>
<accession>A0A0L0CG69</accession>
<dbReference type="PANTHER" id="PTHR21324:SF2">
    <property type="entry name" value="EG:22E5.9 PROTEIN"/>
    <property type="match status" value="1"/>
</dbReference>
<name>A0A0L0CG69_LUCCU</name>
<dbReference type="OrthoDB" id="191706at2759"/>
<dbReference type="Proteomes" id="UP000037069">
    <property type="component" value="Unassembled WGS sequence"/>
</dbReference>